<feature type="region of interest" description="Disordered" evidence="2">
    <location>
        <begin position="559"/>
        <end position="585"/>
    </location>
</feature>
<feature type="compositionally biased region" description="Gly residues" evidence="2">
    <location>
        <begin position="794"/>
        <end position="806"/>
    </location>
</feature>
<feature type="region of interest" description="Disordered" evidence="2">
    <location>
        <begin position="719"/>
        <end position="746"/>
    </location>
</feature>
<feature type="compositionally biased region" description="Low complexity" evidence="2">
    <location>
        <begin position="483"/>
        <end position="492"/>
    </location>
</feature>
<dbReference type="EMBL" id="JAEHOC010000029">
    <property type="protein sequence ID" value="KAG2429806.1"/>
    <property type="molecule type" value="Genomic_DNA"/>
</dbReference>
<keyword evidence="4" id="KW-1185">Reference proteome</keyword>
<feature type="region of interest" description="Disordered" evidence="2">
    <location>
        <begin position="763"/>
        <end position="811"/>
    </location>
</feature>
<comment type="caution">
    <text evidence="3">The sequence shown here is derived from an EMBL/GenBank/DDBJ whole genome shotgun (WGS) entry which is preliminary data.</text>
</comment>
<feature type="compositionally biased region" description="Polar residues" evidence="2">
    <location>
        <begin position="1651"/>
        <end position="1660"/>
    </location>
</feature>
<feature type="region of interest" description="Disordered" evidence="2">
    <location>
        <begin position="840"/>
        <end position="887"/>
    </location>
</feature>
<feature type="compositionally biased region" description="Gly residues" evidence="2">
    <location>
        <begin position="1416"/>
        <end position="1427"/>
    </location>
</feature>
<name>A0A835VYL0_CHLIN</name>
<evidence type="ECO:0000313" key="4">
    <source>
        <dbReference type="Proteomes" id="UP000650467"/>
    </source>
</evidence>
<dbReference type="Proteomes" id="UP000650467">
    <property type="component" value="Unassembled WGS sequence"/>
</dbReference>
<feature type="compositionally biased region" description="Basic and acidic residues" evidence="2">
    <location>
        <begin position="464"/>
        <end position="473"/>
    </location>
</feature>
<evidence type="ECO:0000313" key="3">
    <source>
        <dbReference type="EMBL" id="KAG2429806.1"/>
    </source>
</evidence>
<proteinExistence type="predicted"/>
<evidence type="ECO:0000256" key="2">
    <source>
        <dbReference type="SAM" id="MobiDB-lite"/>
    </source>
</evidence>
<feature type="compositionally biased region" description="Acidic residues" evidence="2">
    <location>
        <begin position="513"/>
        <end position="522"/>
    </location>
</feature>
<organism evidence="3 4">
    <name type="scientific">Chlamydomonas incerta</name>
    <dbReference type="NCBI Taxonomy" id="51695"/>
    <lineage>
        <taxon>Eukaryota</taxon>
        <taxon>Viridiplantae</taxon>
        <taxon>Chlorophyta</taxon>
        <taxon>core chlorophytes</taxon>
        <taxon>Chlorophyceae</taxon>
        <taxon>CS clade</taxon>
        <taxon>Chlamydomonadales</taxon>
        <taxon>Chlamydomonadaceae</taxon>
        <taxon>Chlamydomonas</taxon>
    </lineage>
</organism>
<feature type="compositionally biased region" description="Low complexity" evidence="2">
    <location>
        <begin position="728"/>
        <end position="746"/>
    </location>
</feature>
<reference evidence="3" key="1">
    <citation type="journal article" date="2020" name="bioRxiv">
        <title>Comparative genomics of Chlamydomonas.</title>
        <authorList>
            <person name="Craig R.J."/>
            <person name="Hasan A.R."/>
            <person name="Ness R.W."/>
            <person name="Keightley P.D."/>
        </authorList>
    </citation>
    <scope>NUCLEOTIDE SEQUENCE</scope>
    <source>
        <strain evidence="3">SAG 7.73</strain>
    </source>
</reference>
<feature type="coiled-coil region" evidence="1">
    <location>
        <begin position="1239"/>
        <end position="1322"/>
    </location>
</feature>
<feature type="region of interest" description="Disordered" evidence="2">
    <location>
        <begin position="42"/>
        <end position="109"/>
    </location>
</feature>
<feature type="region of interest" description="Disordered" evidence="2">
    <location>
        <begin position="1500"/>
        <end position="1684"/>
    </location>
</feature>
<feature type="compositionally biased region" description="Low complexity" evidence="2">
    <location>
        <begin position="1406"/>
        <end position="1415"/>
    </location>
</feature>
<accession>A0A835VYL0</accession>
<feature type="compositionally biased region" description="Polar residues" evidence="2">
    <location>
        <begin position="46"/>
        <end position="57"/>
    </location>
</feature>
<feature type="region of interest" description="Disordered" evidence="2">
    <location>
        <begin position="1381"/>
        <end position="1472"/>
    </location>
</feature>
<gene>
    <name evidence="3" type="ORF">HXX76_010590</name>
</gene>
<keyword evidence="1" id="KW-0175">Coiled coil</keyword>
<feature type="compositionally biased region" description="Low complexity" evidence="2">
    <location>
        <begin position="763"/>
        <end position="773"/>
    </location>
</feature>
<feature type="region of interest" description="Disordered" evidence="2">
    <location>
        <begin position="464"/>
        <end position="534"/>
    </location>
</feature>
<feature type="compositionally biased region" description="Gly residues" evidence="2">
    <location>
        <begin position="852"/>
        <end position="865"/>
    </location>
</feature>
<dbReference type="SUPFAM" id="SSF57997">
    <property type="entry name" value="Tropomyosin"/>
    <property type="match status" value="1"/>
</dbReference>
<evidence type="ECO:0000256" key="1">
    <source>
        <dbReference type="SAM" id="Coils"/>
    </source>
</evidence>
<feature type="compositionally biased region" description="Polar residues" evidence="2">
    <location>
        <begin position="877"/>
        <end position="887"/>
    </location>
</feature>
<feature type="compositionally biased region" description="Low complexity" evidence="2">
    <location>
        <begin position="1668"/>
        <end position="1677"/>
    </location>
</feature>
<feature type="region of interest" description="Disordered" evidence="2">
    <location>
        <begin position="306"/>
        <end position="331"/>
    </location>
</feature>
<dbReference type="OrthoDB" id="551158at2759"/>
<feature type="compositionally biased region" description="Gly residues" evidence="2">
    <location>
        <begin position="317"/>
        <end position="329"/>
    </location>
</feature>
<protein>
    <submittedName>
        <fullName evidence="3">Uncharacterized protein</fullName>
    </submittedName>
</protein>
<sequence>MVGAPKAWERHWEIIDRVGLPEFTPDPKLLTDVMFRAGVAAPPSPSQLLHSSKSPHSGTGAAMPGTAAGGMGRPASAGAFPVSNGGDPARQRRQAAGGPPPQPGVQSRKLRSGLVRQPLNRSAPPRPQQQQSAAEAAAAAAAAANLQYQLYLQQHAWMGGVEDAAEMEADAPAASAAAASGLASMGSRPHTAPSVPRLQLGVLHQPAVMGGPVEVGSAASGWESAAAAALADGSVASSQAHMAGLVGPSAAAWAAAEQSAAKSAAPAVAGNSAAAAEEELESEMLDSGSGAGVIRGLSFVPQRAVSFRKPPPDQQALGGGPGETTGGGSSAAQAVFPMSARAPGARLAGNSGPGPATGRLASAPSVGANAGAAGTGSTVGGALSLRLPSSRPPASGRGAPGCALQAQPSSGAALSAVFSVAAPPGFGGGMLTPAAVPLPAMPSVYVPPPNAIPPRERYRGILERVGRMAEHSRQERRRRRTGARAASAGAGAFRRRLPNASTSASAAAMGGEGDAEEGEESSPDGSPRGLGGWAGRWKAPLAQYTDSAVVQAGGAAAAAVPSPGSASARRRAADEEEAAEAARALGPEEHAVWQLARALDELGRFSCLDAVAGHTGGMTDGSVLAEVDARIAAMQRQDALAQSGWGAGGARQHGLLPPPPPAFPVAAARAYLAAAQGGVAGLEAMEEVVRTMRGKLQVLVGREGSDLRQAAADVLATMGAAPAPPQHPHSQSHSQHQSQYTSPSTSFKHVSAAVAAGLGGAPAGAPELLPRPASGTGARHASNGGAPPSRMSSNGGGGGGSGGGAPPGTAAARIRAGSSMRSLKVSFSRLAPDMAATALAEDDEDEAAPAAGAGGPAAGAAGGGRSSATALDPSANPYPSLTSPGNSDTAAYVESLLTLPGMPRGQAGLPLQGRTSMGGNTVFAGASFGGAGFGEGSASALHPMQSGFYPMSASGAGGAAAFASPAATSRGGGAAAAAGFATARGGNTAGGGLLTTSAGLDQAWALLESLMIQLHDSHAARAELVAGVETGQRPGSAAAGGAKTPRIGGTPAGGGMSAAAAMAAASASGAGAAGVGASAGAQFKGKSAVDRLVNLMDTTLQLGDGGVGDTAAGAAAGAGQGRAGGGGAGGRAETAQEVAAAAAAPHLARNAMRAAVAAALQPDHTEQVLYFITRLALMLQQDPRLPPDAGFLVAAGTDLLLGELAWLLALLRANSGAASPHLAALGAALRGYEGQRAHAATLAAAAERLELALEDAADRAAHAEHQLGSLQSLLQHAGSDVSDLTLYTKELERELEAAKARISLLEESLADAEGDLDRVEAVAEARAGASLGRAQAVAGELLAASLARVEARSVEVQVATEGDASDPRAIPPALAAGKDHYYPITPTGSMRGHAAGGGAAGGGSGSSVRRSSSSRPGGGAGADGGGRASLHTVPSKRGGKPGSPKRDRGSAATSRLAVATAGPSGLHRLDSVDGAGSELDAVSTPGASIAGDSEFGGAELIYTQVAHGGDSGQQQSGAPAPAPHTQQHGPRSPSGGGGPRPQSASHHSARQEAGSPPRRSRLGPRRSSGTGEEGPGPSATSPHGPAHRAAAGGTAATRTRRSSEGEQRGVAPHSPHSPRSPPHATRDRNPAAAASVSHKGYHPPEAAGGARTSSNPNSSSGEAGAGGAVADAGEDGAPPVSAFQKAGRVVFADILEW</sequence>
<feature type="compositionally biased region" description="Gly residues" evidence="2">
    <location>
        <begin position="1394"/>
        <end position="1405"/>
    </location>
</feature>
<feature type="compositionally biased region" description="Low complexity" evidence="2">
    <location>
        <begin position="1565"/>
        <end position="1597"/>
    </location>
</feature>